<accession>A0A5S9QU69</accession>
<protein>
    <recommendedName>
        <fullName evidence="3">DUF1415 domain-containing protein</fullName>
    </recommendedName>
</protein>
<proteinExistence type="predicted"/>
<dbReference type="Proteomes" id="UP000441399">
    <property type="component" value="Unassembled WGS sequence"/>
</dbReference>
<dbReference type="Pfam" id="PF07209">
    <property type="entry name" value="DUF1415"/>
    <property type="match status" value="1"/>
</dbReference>
<sequence>MTTPADTDCRFDDPIIEATHLWVTSVVVGLNLCPFAKKPLQQDRIRYRNVPVAKKRDVLEALLDELDFLDNSPETETALLVLPKGFDRFEGYLELLDMAEQLIELEDYAGIYQVASFHPEYCFDGEDWDDPANFTNRSPYPMLHLIREDLLEKALESYPNPEGIPEKNMALAREKGVEQMAQLLKACMPVSE</sequence>
<evidence type="ECO:0000313" key="1">
    <source>
        <dbReference type="EMBL" id="CAA0122374.1"/>
    </source>
</evidence>
<dbReference type="InterPro" id="IPR009858">
    <property type="entry name" value="DUF1415"/>
</dbReference>
<gene>
    <name evidence="1" type="ORF">OPDIPICF_02589</name>
</gene>
<organism evidence="1 2">
    <name type="scientific">BD1-7 clade bacterium</name>
    <dbReference type="NCBI Taxonomy" id="2029982"/>
    <lineage>
        <taxon>Bacteria</taxon>
        <taxon>Pseudomonadati</taxon>
        <taxon>Pseudomonadota</taxon>
        <taxon>Gammaproteobacteria</taxon>
        <taxon>Cellvibrionales</taxon>
        <taxon>Spongiibacteraceae</taxon>
        <taxon>BD1-7 clade</taxon>
    </lineage>
</organism>
<reference evidence="1 2" key="1">
    <citation type="submission" date="2019-11" db="EMBL/GenBank/DDBJ databases">
        <authorList>
            <person name="Holert J."/>
        </authorList>
    </citation>
    <scope>NUCLEOTIDE SEQUENCE [LARGE SCALE GENOMIC DNA]</scope>
    <source>
        <strain evidence="1">SB11_3</strain>
    </source>
</reference>
<name>A0A5S9QU69_9GAMM</name>
<keyword evidence="2" id="KW-1185">Reference proteome</keyword>
<evidence type="ECO:0008006" key="3">
    <source>
        <dbReference type="Google" id="ProtNLM"/>
    </source>
</evidence>
<dbReference type="EMBL" id="CACSIO010000045">
    <property type="protein sequence ID" value="CAA0122374.1"/>
    <property type="molecule type" value="Genomic_DNA"/>
</dbReference>
<evidence type="ECO:0000313" key="2">
    <source>
        <dbReference type="Proteomes" id="UP000441399"/>
    </source>
</evidence>
<dbReference type="AlphaFoldDB" id="A0A5S9QU69"/>
<dbReference type="OrthoDB" id="277390at2"/>